<evidence type="ECO:0008006" key="4">
    <source>
        <dbReference type="Google" id="ProtNLM"/>
    </source>
</evidence>
<dbReference type="KEGG" id="mind:mvi_61910"/>
<evidence type="ECO:0000313" key="3">
    <source>
        <dbReference type="Proteomes" id="UP000663508"/>
    </source>
</evidence>
<sequence>MPYAVESDITDLYGPQLLIKIADYDRDGIPDPEVVQKGLRSADEIINAYLSALYTLPLPSTPGVVREAAVDIAVYKIALLRAGRTDEMRLRYEDALKLLEKISTGKVGLGLTPGEGGAGTPGAIDTGPSKAGRSIRTVRS</sequence>
<proteinExistence type="predicted"/>
<dbReference type="InterPro" id="IPR009752">
    <property type="entry name" value="Phage_Mu_GpJ"/>
</dbReference>
<dbReference type="AlphaFoldDB" id="A0A8H8WZV8"/>
<evidence type="ECO:0000256" key="1">
    <source>
        <dbReference type="SAM" id="MobiDB-lite"/>
    </source>
</evidence>
<accession>A0A8H8WZV8</accession>
<dbReference type="RefSeq" id="WP_207183921.1">
    <property type="nucleotide sequence ID" value="NZ_AP024147.1"/>
</dbReference>
<geneLocation type="plasmid" evidence="2 3">
    <name>pVL1_2</name>
</geneLocation>
<feature type="compositionally biased region" description="Gly residues" evidence="1">
    <location>
        <begin position="111"/>
        <end position="120"/>
    </location>
</feature>
<organism evidence="2 3">
    <name type="scientific">Methylobacterium indicum</name>
    <dbReference type="NCBI Taxonomy" id="1775910"/>
    <lineage>
        <taxon>Bacteria</taxon>
        <taxon>Pseudomonadati</taxon>
        <taxon>Pseudomonadota</taxon>
        <taxon>Alphaproteobacteria</taxon>
        <taxon>Hyphomicrobiales</taxon>
        <taxon>Methylobacteriaceae</taxon>
        <taxon>Methylobacterium</taxon>
    </lineage>
</organism>
<name>A0A8H8WZV8_9HYPH</name>
<keyword evidence="2" id="KW-0614">Plasmid</keyword>
<protein>
    <recommendedName>
        <fullName evidence="4">Mu-like prophage protein gp36</fullName>
    </recommendedName>
</protein>
<dbReference type="Proteomes" id="UP000663508">
    <property type="component" value="Plasmid pVL1_2"/>
</dbReference>
<feature type="region of interest" description="Disordered" evidence="1">
    <location>
        <begin position="111"/>
        <end position="140"/>
    </location>
</feature>
<gene>
    <name evidence="2" type="ORF">mvi_61910</name>
</gene>
<dbReference type="EMBL" id="AP024147">
    <property type="protein sequence ID" value="BCM87730.1"/>
    <property type="molecule type" value="Genomic_DNA"/>
</dbReference>
<dbReference type="Pfam" id="PF07030">
    <property type="entry name" value="Phage_Mu_Gp36"/>
    <property type="match status" value="1"/>
</dbReference>
<evidence type="ECO:0000313" key="2">
    <source>
        <dbReference type="EMBL" id="BCM87730.1"/>
    </source>
</evidence>
<reference evidence="2" key="1">
    <citation type="submission" date="2020-11" db="EMBL/GenBank/DDBJ databases">
        <title>Complete genome sequence of a novel pathogenic Methylobacterium strain isolated from rice in Vietnam.</title>
        <authorList>
            <person name="Lai K."/>
            <person name="Okazaki S."/>
            <person name="Higashi K."/>
            <person name="Mori H."/>
            <person name="Toyoda A."/>
            <person name="Kurokawa K."/>
        </authorList>
    </citation>
    <scope>NUCLEOTIDE SEQUENCE</scope>
    <source>
        <strain evidence="2">VL1</strain>
        <plasmid evidence="2">pVL1_2</plasmid>
    </source>
</reference>